<dbReference type="PANTHER" id="PTHR33844">
    <property type="entry name" value="SULFOTRANSFER_1 DOMAIN-CONTAINING PROTEIN"/>
    <property type="match status" value="1"/>
</dbReference>
<reference evidence="4" key="1">
    <citation type="submission" date="2012-12" db="EMBL/GenBank/DDBJ databases">
        <authorList>
            <person name="Hellsten U."/>
            <person name="Grimwood J."/>
            <person name="Chapman J.A."/>
            <person name="Shapiro H."/>
            <person name="Aerts A."/>
            <person name="Otillar R.P."/>
            <person name="Terry A.Y."/>
            <person name="Boore J.L."/>
            <person name="Simakov O."/>
            <person name="Marletaz F."/>
            <person name="Cho S.-J."/>
            <person name="Edsinger-Gonzales E."/>
            <person name="Havlak P."/>
            <person name="Kuo D.-H."/>
            <person name="Larsson T."/>
            <person name="Lv J."/>
            <person name="Arendt D."/>
            <person name="Savage R."/>
            <person name="Osoegawa K."/>
            <person name="de Jong P."/>
            <person name="Lindberg D.R."/>
            <person name="Seaver E.C."/>
            <person name="Weisblat D.A."/>
            <person name="Putnam N.H."/>
            <person name="Grigoriev I.V."/>
            <person name="Rokhsar D.S."/>
        </authorList>
    </citation>
    <scope>NUCLEOTIDE SEQUENCE</scope>
    <source>
        <strain evidence="4">I ESC-2004</strain>
    </source>
</reference>
<protein>
    <recommendedName>
        <fullName evidence="5">Sulfotransferase domain-containing protein</fullName>
    </recommendedName>
</protein>
<dbReference type="STRING" id="283909.R7TRA5"/>
<dbReference type="SUPFAM" id="SSF52540">
    <property type="entry name" value="P-loop containing nucleoside triphosphate hydrolases"/>
    <property type="match status" value="1"/>
</dbReference>
<evidence type="ECO:0000256" key="1">
    <source>
        <dbReference type="SAM" id="Phobius"/>
    </source>
</evidence>
<dbReference type="HOGENOM" id="CLU_510241_0_0_1"/>
<dbReference type="EMBL" id="AMQN01002560">
    <property type="status" value="NOT_ANNOTATED_CDS"/>
    <property type="molecule type" value="Genomic_DNA"/>
</dbReference>
<dbReference type="EMBL" id="KB309538">
    <property type="protein sequence ID" value="ELT94026.1"/>
    <property type="molecule type" value="Genomic_DNA"/>
</dbReference>
<keyword evidence="1" id="KW-0812">Transmembrane</keyword>
<dbReference type="PANTHER" id="PTHR33844:SF1">
    <property type="entry name" value="SULFOTRANSFERASE DOMAIN-CONTAINING PROTEIN"/>
    <property type="match status" value="1"/>
</dbReference>
<proteinExistence type="predicted"/>
<keyword evidence="4" id="KW-1185">Reference proteome</keyword>
<dbReference type="Gene3D" id="3.40.50.300">
    <property type="entry name" value="P-loop containing nucleotide triphosphate hydrolases"/>
    <property type="match status" value="1"/>
</dbReference>
<gene>
    <name evidence="2" type="ORF">CAPTEDRAFT_197801</name>
</gene>
<dbReference type="AlphaFoldDB" id="R7TRA5"/>
<feature type="transmembrane region" description="Helical" evidence="1">
    <location>
        <begin position="6"/>
        <end position="25"/>
    </location>
</feature>
<dbReference type="OrthoDB" id="3021454at2759"/>
<sequence length="534" mass="61295">MFAHLLAVFIVSPSFLMYAFVCYVWSNIQRIIVKTLTRLCSLSGLNEPVKVYRVIYKRKFVGLDIASPHNFLCLFWGSRSIFTMLNSNVTPYCFHGYHVYFVETESELDLGDKQGLYQTQWKQAKKLLVVSMKDYFKFVQGLPQPDVRVVFLTSTGRCGESQLTALLQNIRSVKSISEPDIFTTLARPSDQRELRPQTIGLLHAASFKLLSHFVAQKSPCRTLVIRGRPVCLDSVPLMFQYAPWVKHLFMYGQGSRTVRSLRAVFQNAPSLQNQVIEVTVNGDRVTDIDSLVCMTWARIAARFTELRRKKIPIYSIRHEDMVADPALCLQSIINTYELKIDASEKQSLFHGLEAARSHKQNGMMMSAESRLLCEAICQRMAVPSLFGNEPLPGAIFSTREPINTATADETKTPIRSTREVCQPDYKTRETFDFEEEHDELRRKTRRTTRTKFQTYCEVINPSLTKHPMYCNHDVLERNRIATTRRKQHALKDCTLNAEAIRSSRCPDFTLPNFFATNPPDLMTATCYLLIKDFI</sequence>
<reference evidence="2 4" key="2">
    <citation type="journal article" date="2013" name="Nature">
        <title>Insights into bilaterian evolution from three spiralian genomes.</title>
        <authorList>
            <person name="Simakov O."/>
            <person name="Marletaz F."/>
            <person name="Cho S.J."/>
            <person name="Edsinger-Gonzales E."/>
            <person name="Havlak P."/>
            <person name="Hellsten U."/>
            <person name="Kuo D.H."/>
            <person name="Larsson T."/>
            <person name="Lv J."/>
            <person name="Arendt D."/>
            <person name="Savage R."/>
            <person name="Osoegawa K."/>
            <person name="de Jong P."/>
            <person name="Grimwood J."/>
            <person name="Chapman J.A."/>
            <person name="Shapiro H."/>
            <person name="Aerts A."/>
            <person name="Otillar R.P."/>
            <person name="Terry A.Y."/>
            <person name="Boore J.L."/>
            <person name="Grigoriev I.V."/>
            <person name="Lindberg D.R."/>
            <person name="Seaver E.C."/>
            <person name="Weisblat D.A."/>
            <person name="Putnam N.H."/>
            <person name="Rokhsar D.S."/>
        </authorList>
    </citation>
    <scope>NUCLEOTIDE SEQUENCE</scope>
    <source>
        <strain evidence="2 4">I ESC-2004</strain>
    </source>
</reference>
<reference evidence="3" key="3">
    <citation type="submission" date="2015-06" db="UniProtKB">
        <authorList>
            <consortium name="EnsemblMetazoa"/>
        </authorList>
    </citation>
    <scope>IDENTIFICATION</scope>
</reference>
<evidence type="ECO:0000313" key="4">
    <source>
        <dbReference type="Proteomes" id="UP000014760"/>
    </source>
</evidence>
<keyword evidence="1" id="KW-0472">Membrane</keyword>
<dbReference type="Proteomes" id="UP000014760">
    <property type="component" value="Unassembled WGS sequence"/>
</dbReference>
<accession>R7TRA5</accession>
<evidence type="ECO:0000313" key="2">
    <source>
        <dbReference type="EMBL" id="ELT94026.1"/>
    </source>
</evidence>
<evidence type="ECO:0008006" key="5">
    <source>
        <dbReference type="Google" id="ProtNLM"/>
    </source>
</evidence>
<organism evidence="2">
    <name type="scientific">Capitella teleta</name>
    <name type="common">Polychaete worm</name>
    <dbReference type="NCBI Taxonomy" id="283909"/>
    <lineage>
        <taxon>Eukaryota</taxon>
        <taxon>Metazoa</taxon>
        <taxon>Spiralia</taxon>
        <taxon>Lophotrochozoa</taxon>
        <taxon>Annelida</taxon>
        <taxon>Polychaeta</taxon>
        <taxon>Sedentaria</taxon>
        <taxon>Scolecida</taxon>
        <taxon>Capitellidae</taxon>
        <taxon>Capitella</taxon>
    </lineage>
</organism>
<dbReference type="InterPro" id="IPR027417">
    <property type="entry name" value="P-loop_NTPase"/>
</dbReference>
<keyword evidence="1" id="KW-1133">Transmembrane helix</keyword>
<evidence type="ECO:0000313" key="3">
    <source>
        <dbReference type="EnsemblMetazoa" id="CapteP197801"/>
    </source>
</evidence>
<name>R7TRA5_CAPTE</name>
<dbReference type="EnsemblMetazoa" id="CapteT197801">
    <property type="protein sequence ID" value="CapteP197801"/>
    <property type="gene ID" value="CapteG197801"/>
</dbReference>